<gene>
    <name evidence="2" type="ORF">ASPBRDRAFT_32569</name>
</gene>
<accession>A0A1L9UAS7</accession>
<name>A0A1L9UAS7_ASPBC</name>
<dbReference type="VEuPathDB" id="FungiDB:ASPBRDRAFT_32569"/>
<organism evidence="2 3">
    <name type="scientific">Aspergillus brasiliensis (strain CBS 101740 / IMI 381727 / IBT 21946)</name>
    <dbReference type="NCBI Taxonomy" id="767769"/>
    <lineage>
        <taxon>Eukaryota</taxon>
        <taxon>Fungi</taxon>
        <taxon>Dikarya</taxon>
        <taxon>Ascomycota</taxon>
        <taxon>Pezizomycotina</taxon>
        <taxon>Eurotiomycetes</taxon>
        <taxon>Eurotiomycetidae</taxon>
        <taxon>Eurotiales</taxon>
        <taxon>Aspergillaceae</taxon>
        <taxon>Aspergillus</taxon>
        <taxon>Aspergillus subgen. Circumdati</taxon>
    </lineage>
</organism>
<reference evidence="3" key="1">
    <citation type="journal article" date="2017" name="Genome Biol.">
        <title>Comparative genomics reveals high biological diversity and specific adaptations in the industrially and medically important fungal genus Aspergillus.</title>
        <authorList>
            <person name="de Vries R.P."/>
            <person name="Riley R."/>
            <person name="Wiebenga A."/>
            <person name="Aguilar-Osorio G."/>
            <person name="Amillis S."/>
            <person name="Uchima C.A."/>
            <person name="Anderluh G."/>
            <person name="Asadollahi M."/>
            <person name="Askin M."/>
            <person name="Barry K."/>
            <person name="Battaglia E."/>
            <person name="Bayram O."/>
            <person name="Benocci T."/>
            <person name="Braus-Stromeyer S.A."/>
            <person name="Caldana C."/>
            <person name="Canovas D."/>
            <person name="Cerqueira G.C."/>
            <person name="Chen F."/>
            <person name="Chen W."/>
            <person name="Choi C."/>
            <person name="Clum A."/>
            <person name="Dos Santos R.A."/>
            <person name="Damasio A.R."/>
            <person name="Diallinas G."/>
            <person name="Emri T."/>
            <person name="Fekete E."/>
            <person name="Flipphi M."/>
            <person name="Freyberg S."/>
            <person name="Gallo A."/>
            <person name="Gournas C."/>
            <person name="Habgood R."/>
            <person name="Hainaut M."/>
            <person name="Harispe M.L."/>
            <person name="Henrissat B."/>
            <person name="Hilden K.S."/>
            <person name="Hope R."/>
            <person name="Hossain A."/>
            <person name="Karabika E."/>
            <person name="Karaffa L."/>
            <person name="Karanyi Z."/>
            <person name="Krasevec N."/>
            <person name="Kuo A."/>
            <person name="Kusch H."/>
            <person name="LaButti K."/>
            <person name="Lagendijk E.L."/>
            <person name="Lapidus A."/>
            <person name="Levasseur A."/>
            <person name="Lindquist E."/>
            <person name="Lipzen A."/>
            <person name="Logrieco A.F."/>
            <person name="MacCabe A."/>
            <person name="Maekelae M.R."/>
            <person name="Malavazi I."/>
            <person name="Melin P."/>
            <person name="Meyer V."/>
            <person name="Mielnichuk N."/>
            <person name="Miskei M."/>
            <person name="Molnar A.P."/>
            <person name="Mule G."/>
            <person name="Ngan C.Y."/>
            <person name="Orejas M."/>
            <person name="Orosz E."/>
            <person name="Ouedraogo J.P."/>
            <person name="Overkamp K.M."/>
            <person name="Park H.-S."/>
            <person name="Perrone G."/>
            <person name="Piumi F."/>
            <person name="Punt P.J."/>
            <person name="Ram A.F."/>
            <person name="Ramon A."/>
            <person name="Rauscher S."/>
            <person name="Record E."/>
            <person name="Riano-Pachon D.M."/>
            <person name="Robert V."/>
            <person name="Roehrig J."/>
            <person name="Ruller R."/>
            <person name="Salamov A."/>
            <person name="Salih N.S."/>
            <person name="Samson R.A."/>
            <person name="Sandor E."/>
            <person name="Sanguinetti M."/>
            <person name="Schuetze T."/>
            <person name="Sepcic K."/>
            <person name="Shelest E."/>
            <person name="Sherlock G."/>
            <person name="Sophianopoulou V."/>
            <person name="Squina F.M."/>
            <person name="Sun H."/>
            <person name="Susca A."/>
            <person name="Todd R.B."/>
            <person name="Tsang A."/>
            <person name="Unkles S.E."/>
            <person name="van de Wiele N."/>
            <person name="van Rossen-Uffink D."/>
            <person name="Oliveira J.V."/>
            <person name="Vesth T.C."/>
            <person name="Visser J."/>
            <person name="Yu J.-H."/>
            <person name="Zhou M."/>
            <person name="Andersen M.R."/>
            <person name="Archer D.B."/>
            <person name="Baker S.E."/>
            <person name="Benoit I."/>
            <person name="Brakhage A.A."/>
            <person name="Braus G.H."/>
            <person name="Fischer R."/>
            <person name="Frisvad J.C."/>
            <person name="Goldman G.H."/>
            <person name="Houbraken J."/>
            <person name="Oakley B."/>
            <person name="Pocsi I."/>
            <person name="Scazzocchio C."/>
            <person name="Seiboth B."/>
            <person name="vanKuyk P.A."/>
            <person name="Wortman J."/>
            <person name="Dyer P.S."/>
            <person name="Grigoriev I.V."/>
        </authorList>
    </citation>
    <scope>NUCLEOTIDE SEQUENCE [LARGE SCALE GENOMIC DNA]</scope>
    <source>
        <strain evidence="3">CBS 101740 / IMI 381727 / IBT 21946</strain>
    </source>
</reference>
<dbReference type="Proteomes" id="UP000184499">
    <property type="component" value="Unassembled WGS sequence"/>
</dbReference>
<proteinExistence type="predicted"/>
<dbReference type="GeneID" id="93575522"/>
<dbReference type="AlphaFoldDB" id="A0A1L9UAS7"/>
<dbReference type="RefSeq" id="XP_067476049.1">
    <property type="nucleotide sequence ID" value="XM_067623034.1"/>
</dbReference>
<sequence>MKSLNEAIDLGEEALITAEAHTGNKTLGDIVEWLRIMKNARAKIASWVPSALKPGKPGPSGQPPEETTTPDQPKTSEKWRSKISLPWKKGHASSHDNSVVAETEVLGADGSSLSPCSPSNSSLRSSLDRTRDNGQDSPGTGSERPSFPPPVPRKRSSSYYARCLEDTTKPRARS</sequence>
<feature type="region of interest" description="Disordered" evidence="1">
    <location>
        <begin position="48"/>
        <end position="174"/>
    </location>
</feature>
<evidence type="ECO:0000256" key="1">
    <source>
        <dbReference type="SAM" id="MobiDB-lite"/>
    </source>
</evidence>
<feature type="compositionally biased region" description="Basic and acidic residues" evidence="1">
    <location>
        <begin position="163"/>
        <end position="174"/>
    </location>
</feature>
<keyword evidence="3" id="KW-1185">Reference proteome</keyword>
<dbReference type="EMBL" id="KV878689">
    <property type="protein sequence ID" value="OJJ68800.1"/>
    <property type="molecule type" value="Genomic_DNA"/>
</dbReference>
<evidence type="ECO:0000313" key="3">
    <source>
        <dbReference type="Proteomes" id="UP000184499"/>
    </source>
</evidence>
<feature type="compositionally biased region" description="Low complexity" evidence="1">
    <location>
        <begin position="111"/>
        <end position="125"/>
    </location>
</feature>
<protein>
    <submittedName>
        <fullName evidence="2">Uncharacterized protein</fullName>
    </submittedName>
</protein>
<evidence type="ECO:0000313" key="2">
    <source>
        <dbReference type="EMBL" id="OJJ68800.1"/>
    </source>
</evidence>